<dbReference type="EMBL" id="CP024091">
    <property type="protein sequence ID" value="ATP55480.1"/>
    <property type="molecule type" value="Genomic_DNA"/>
</dbReference>
<sequence length="631" mass="71569">MRTLMFFIISLFFIKEAEAQGAYDVSKIPADLLKDASTVVRYESQTYEVKNPGNAVYNYKIAVTLLNKSAEGASNMYEFYDKFSSVYNLKAALYDSKGNKVKEYKGSDFKDRSAVSNGSIYEDSRVKFLEFLYTNYPYTIEYSYSTDYSGIRFYPSWKPVSTWGSAIEKSEYTFTIPETMTFKYLKSTGLKTDSLKVKDKMQYRWSCEHVKALEYEPMSAGIANVSPWVTLAPNQFEYDNSKANIENWVSLGAWLYGLNNGAQVLPESVKVKVQSLIKGMASPKDKIRVLYNYLQSNTRYVGVQLGIGGYKPIAADKVAAVNYGDCKALSNYMKALLLEAGIKSNLVVIGNDMPSLNKKFASLNQANHMILCVPLEKDTTWLECTSQFVPAGYIGNDNSDRTVLLVTEAGGKLAQTPYYSPVNNYQKRVTKVNLDEEGAANINIETQYGFAQFEDNLRMTLIEPTEQRKRLMNSLSIPNMQISSFSFNQPDKGAAILNEKVDLTASQILTKGGDKLFVTLNMTNRQENTVTPIENRKTYFNVKYGYSDEDEIIYNIPKGYKVEFMPKDIVIESEFGKYTAKVVQKDNNLIYSRTKTINNKKYPPEKYNDYVAFSKKIYQADKQKGILAKIE</sequence>
<dbReference type="Gene3D" id="2.60.120.1130">
    <property type="match status" value="1"/>
</dbReference>
<dbReference type="RefSeq" id="WP_099437428.1">
    <property type="nucleotide sequence ID" value="NZ_CP024091.1"/>
</dbReference>
<dbReference type="InterPro" id="IPR024618">
    <property type="entry name" value="DUF3857"/>
</dbReference>
<gene>
    <name evidence="2" type="ORF">CPT03_02895</name>
</gene>
<accession>A0A2D1U1J5</accession>
<protein>
    <recommendedName>
        <fullName evidence="1">DUF3857 domain-containing protein</fullName>
    </recommendedName>
</protein>
<reference evidence="2 3" key="1">
    <citation type="submission" date="2017-10" db="EMBL/GenBank/DDBJ databases">
        <title>Whole genome of Pedobacter ginsengisoli T01R-27 isolated from tomato rhizosphere.</title>
        <authorList>
            <person name="Weon H.-Y."/>
            <person name="Lee S.A."/>
            <person name="Sang M.K."/>
            <person name="Song J."/>
        </authorList>
    </citation>
    <scope>NUCLEOTIDE SEQUENCE [LARGE SCALE GENOMIC DNA]</scope>
    <source>
        <strain evidence="2 3">T01R-27</strain>
    </source>
</reference>
<dbReference type="SUPFAM" id="SSF54001">
    <property type="entry name" value="Cysteine proteinases"/>
    <property type="match status" value="1"/>
</dbReference>
<organism evidence="2 3">
    <name type="scientific">Pedobacter ginsengisoli</name>
    <dbReference type="NCBI Taxonomy" id="363852"/>
    <lineage>
        <taxon>Bacteria</taxon>
        <taxon>Pseudomonadati</taxon>
        <taxon>Bacteroidota</taxon>
        <taxon>Sphingobacteriia</taxon>
        <taxon>Sphingobacteriales</taxon>
        <taxon>Sphingobacteriaceae</taxon>
        <taxon>Pedobacter</taxon>
    </lineage>
</organism>
<dbReference type="AlphaFoldDB" id="A0A2D1U1J5"/>
<keyword evidence="3" id="KW-1185">Reference proteome</keyword>
<dbReference type="Pfam" id="PF12969">
    <property type="entry name" value="DUF3857"/>
    <property type="match status" value="1"/>
</dbReference>
<dbReference type="OrthoDB" id="8595007at2"/>
<evidence type="ECO:0000259" key="1">
    <source>
        <dbReference type="Pfam" id="PF12969"/>
    </source>
</evidence>
<dbReference type="Gene3D" id="2.60.40.3140">
    <property type="match status" value="1"/>
</dbReference>
<proteinExistence type="predicted"/>
<dbReference type="KEGG" id="pgs:CPT03_02895"/>
<dbReference type="InterPro" id="IPR038765">
    <property type="entry name" value="Papain-like_cys_pep_sf"/>
</dbReference>
<dbReference type="Proteomes" id="UP000223749">
    <property type="component" value="Chromosome"/>
</dbReference>
<evidence type="ECO:0000313" key="2">
    <source>
        <dbReference type="EMBL" id="ATP55480.1"/>
    </source>
</evidence>
<name>A0A2D1U1J5_9SPHI</name>
<evidence type="ECO:0000313" key="3">
    <source>
        <dbReference type="Proteomes" id="UP000223749"/>
    </source>
</evidence>
<feature type="domain" description="DUF3857" evidence="1">
    <location>
        <begin position="53"/>
        <end position="213"/>
    </location>
</feature>
<dbReference type="Gene3D" id="3.10.620.30">
    <property type="match status" value="1"/>
</dbReference>